<feature type="domain" description="Major facilitator superfamily (MFS) profile" evidence="7">
    <location>
        <begin position="50"/>
        <end position="476"/>
    </location>
</feature>
<feature type="transmembrane region" description="Helical" evidence="6">
    <location>
        <begin position="217"/>
        <end position="237"/>
    </location>
</feature>
<evidence type="ECO:0000256" key="5">
    <source>
        <dbReference type="SAM" id="MobiDB-lite"/>
    </source>
</evidence>
<evidence type="ECO:0000256" key="3">
    <source>
        <dbReference type="ARBA" id="ARBA00022989"/>
    </source>
</evidence>
<accession>A0A6S6IYE7</accession>
<dbReference type="PROSITE" id="PS50850">
    <property type="entry name" value="MFS"/>
    <property type="match status" value="1"/>
</dbReference>
<evidence type="ECO:0000256" key="2">
    <source>
        <dbReference type="ARBA" id="ARBA00022692"/>
    </source>
</evidence>
<dbReference type="EMBL" id="LC532739">
    <property type="protein sequence ID" value="BCB65425.1"/>
    <property type="molecule type" value="mRNA"/>
</dbReference>
<feature type="transmembrane region" description="Helical" evidence="6">
    <location>
        <begin position="186"/>
        <end position="211"/>
    </location>
</feature>
<feature type="transmembrane region" description="Helical" evidence="6">
    <location>
        <begin position="452"/>
        <end position="472"/>
    </location>
</feature>
<dbReference type="Pfam" id="PF00083">
    <property type="entry name" value="Sugar_tr"/>
    <property type="match status" value="2"/>
</dbReference>
<evidence type="ECO:0000256" key="6">
    <source>
        <dbReference type="SAM" id="Phobius"/>
    </source>
</evidence>
<evidence type="ECO:0000256" key="4">
    <source>
        <dbReference type="ARBA" id="ARBA00023136"/>
    </source>
</evidence>
<dbReference type="InterPro" id="IPR005829">
    <property type="entry name" value="Sugar_transporter_CS"/>
</dbReference>
<reference evidence="8" key="1">
    <citation type="submission" date="2020-03" db="EMBL/GenBank/DDBJ databases">
        <title>A MYB transcription factor NPH1 is indispensable for inducing membrane lipid remodeling under phosphate starvation in a microalga Nannochloropsis oceanica.</title>
        <authorList>
            <person name="Murakami H."/>
            <person name="Kakutani N."/>
            <person name="Shimojima M."/>
            <person name="Ohta H."/>
        </authorList>
    </citation>
    <scope>NUCLEOTIDE SEQUENCE</scope>
    <source>
        <strain evidence="8">NIES-2145</strain>
    </source>
</reference>
<protein>
    <submittedName>
        <fullName evidence="8">Phosphate transporter 1b</fullName>
    </submittedName>
</protein>
<comment type="subcellular location">
    <subcellularLocation>
        <location evidence="1">Membrane</location>
        <topology evidence="1">Multi-pass membrane protein</topology>
    </subcellularLocation>
</comment>
<dbReference type="PROSITE" id="PS00216">
    <property type="entry name" value="SUGAR_TRANSPORT_1"/>
    <property type="match status" value="1"/>
</dbReference>
<dbReference type="GO" id="GO:0005886">
    <property type="term" value="C:plasma membrane"/>
    <property type="evidence" value="ECO:0007669"/>
    <property type="project" value="TreeGrafter"/>
</dbReference>
<dbReference type="PANTHER" id="PTHR23508:SF10">
    <property type="entry name" value="CARBOXYLIC ACID TRANSPORTER PROTEIN HOMOLOG"/>
    <property type="match status" value="1"/>
</dbReference>
<proteinExistence type="evidence at transcript level"/>
<feature type="transmembrane region" description="Helical" evidence="6">
    <location>
        <begin position="51"/>
        <end position="72"/>
    </location>
</feature>
<evidence type="ECO:0000256" key="1">
    <source>
        <dbReference type="ARBA" id="ARBA00004141"/>
    </source>
</evidence>
<dbReference type="GO" id="GO:0046943">
    <property type="term" value="F:carboxylic acid transmembrane transporter activity"/>
    <property type="evidence" value="ECO:0007669"/>
    <property type="project" value="TreeGrafter"/>
</dbReference>
<feature type="transmembrane region" description="Helical" evidence="6">
    <location>
        <begin position="274"/>
        <end position="293"/>
    </location>
</feature>
<feature type="transmembrane region" description="Helical" evidence="6">
    <location>
        <begin position="92"/>
        <end position="111"/>
    </location>
</feature>
<dbReference type="AlphaFoldDB" id="A0A6S6IYE7"/>
<feature type="transmembrane region" description="Helical" evidence="6">
    <location>
        <begin position="366"/>
        <end position="383"/>
    </location>
</feature>
<keyword evidence="2 6" id="KW-0812">Transmembrane</keyword>
<dbReference type="InterPro" id="IPR005828">
    <property type="entry name" value="MFS_sugar_transport-like"/>
</dbReference>
<sequence>MAASRDTPPVIMVNEPMDVHKAEERLAHYHPEHHHFYEPAKSHRGKRLLRIVIAGTGFMADSYDLFVINIALLMMTQNKSYDVLTPDVQTQISMMAIVGALAGQLFFGVLGDEFGRKTTFVITAFMTIIGTILTACVQPTQVLGMNIWQQMMLCRFLMGMGVGGEYPMASTITAESSAPQDRGRNLAAVFSMQGVGRVLCALMLLIAAFTITNTHWQWRFAIIMGAVPMILAVYFRWTAEETEAYKHQVKEKKASNLDRARNIARHVWANRVKLAGTAGSWFILDVLFYGNSLFSADVTRAMGTENNLEAKTVQNLCIQLMAMPGYILAVIFLDRIGRKRLQLIGFAGEAIIFCLMAVLFRQFQGLPALFVFMYALTFFFDDFGANTTTFVIPAEIFPTDVRSTCHGISAAFGKAGAAIGASVFLKVANMFCPGGNCRNTTDPGPQEKGIRVVFIACAVLSVIGFLWTWALVQDKPHASLEEVENIYSVEEEVEGEVEALELVVKKGSSHAAEEATGLTAPPTVEDEAKVR</sequence>
<keyword evidence="4 6" id="KW-0472">Membrane</keyword>
<dbReference type="InterPro" id="IPR036259">
    <property type="entry name" value="MFS_trans_sf"/>
</dbReference>
<evidence type="ECO:0000259" key="7">
    <source>
        <dbReference type="PROSITE" id="PS50850"/>
    </source>
</evidence>
<dbReference type="PANTHER" id="PTHR23508">
    <property type="entry name" value="CARBOXYLIC ACID TRANSPORTER PROTEIN HOMOLOG"/>
    <property type="match status" value="1"/>
</dbReference>
<keyword evidence="3 6" id="KW-1133">Transmembrane helix</keyword>
<dbReference type="SUPFAM" id="SSF103473">
    <property type="entry name" value="MFS general substrate transporter"/>
    <property type="match status" value="1"/>
</dbReference>
<dbReference type="InterPro" id="IPR020846">
    <property type="entry name" value="MFS_dom"/>
</dbReference>
<evidence type="ECO:0000313" key="8">
    <source>
        <dbReference type="EMBL" id="BCB65425.1"/>
    </source>
</evidence>
<feature type="transmembrane region" description="Helical" evidence="6">
    <location>
        <begin position="118"/>
        <end position="141"/>
    </location>
</feature>
<name>A0A6S6IYE7_9STRA</name>
<gene>
    <name evidence="8" type="primary">NoPHT1b</name>
</gene>
<feature type="transmembrane region" description="Helical" evidence="6">
    <location>
        <begin position="340"/>
        <end position="360"/>
    </location>
</feature>
<feature type="transmembrane region" description="Helical" evidence="6">
    <location>
        <begin position="313"/>
        <end position="333"/>
    </location>
</feature>
<feature type="region of interest" description="Disordered" evidence="5">
    <location>
        <begin position="509"/>
        <end position="531"/>
    </location>
</feature>
<organism evidence="8">
    <name type="scientific">Nannochloropsis oceanica</name>
    <dbReference type="NCBI Taxonomy" id="145522"/>
    <lineage>
        <taxon>Eukaryota</taxon>
        <taxon>Sar</taxon>
        <taxon>Stramenopiles</taxon>
        <taxon>Ochrophyta</taxon>
        <taxon>Eustigmatophyceae</taxon>
        <taxon>Eustigmatales</taxon>
        <taxon>Monodopsidaceae</taxon>
        <taxon>Nannochloropsis</taxon>
    </lineage>
</organism>
<dbReference type="PROSITE" id="PS00217">
    <property type="entry name" value="SUGAR_TRANSPORT_2"/>
    <property type="match status" value="1"/>
</dbReference>
<dbReference type="Gene3D" id="1.20.1250.20">
    <property type="entry name" value="MFS general substrate transporter like domains"/>
    <property type="match status" value="1"/>
</dbReference>